<dbReference type="Gene3D" id="3.30.429.10">
    <property type="entry name" value="Macrophage Migration Inhibitory Factor"/>
    <property type="match status" value="1"/>
</dbReference>
<protein>
    <recommendedName>
        <fullName evidence="1">Carboxymuconolactone decarboxylase-like domain-containing protein</fullName>
    </recommendedName>
</protein>
<dbReference type="Pfam" id="PF14552">
    <property type="entry name" value="Tautomerase_2"/>
    <property type="match status" value="1"/>
</dbReference>
<keyword evidence="3" id="KW-1185">Reference proteome</keyword>
<dbReference type="InterPro" id="IPR003779">
    <property type="entry name" value="CMD-like"/>
</dbReference>
<dbReference type="SUPFAM" id="SSF69118">
    <property type="entry name" value="AhpD-like"/>
    <property type="match status" value="1"/>
</dbReference>
<proteinExistence type="predicted"/>
<dbReference type="Gene3D" id="1.20.1290.10">
    <property type="entry name" value="AhpD-like"/>
    <property type="match status" value="1"/>
</dbReference>
<organism evidence="2 3">
    <name type="scientific">Paenibacillus selenitireducens</name>
    <dbReference type="NCBI Taxonomy" id="1324314"/>
    <lineage>
        <taxon>Bacteria</taxon>
        <taxon>Bacillati</taxon>
        <taxon>Bacillota</taxon>
        <taxon>Bacilli</taxon>
        <taxon>Bacillales</taxon>
        <taxon>Paenibacillaceae</taxon>
        <taxon>Paenibacillus</taxon>
    </lineage>
</organism>
<dbReference type="InterPro" id="IPR014347">
    <property type="entry name" value="Tautomerase/MIF_sf"/>
</dbReference>
<dbReference type="PANTHER" id="PTHR38460:SF1">
    <property type="entry name" value="TAUTOMERASE YOLI-RELATED"/>
    <property type="match status" value="1"/>
</dbReference>
<evidence type="ECO:0000313" key="3">
    <source>
        <dbReference type="Proteomes" id="UP000190188"/>
    </source>
</evidence>
<evidence type="ECO:0000259" key="1">
    <source>
        <dbReference type="Pfam" id="PF02627"/>
    </source>
</evidence>
<dbReference type="SUPFAM" id="SSF55331">
    <property type="entry name" value="Tautomerase/MIF"/>
    <property type="match status" value="1"/>
</dbReference>
<sequence length="246" mass="28193">MPFVRVSYLENQYESGQLKLISCEIMNALIAHFRVPEEDYFQVFHAHHGNEFYYSPNYLGVERSDGLLYIQITLKSGRSTTQKTSFYHNLATRLSDTVHIRTEDVFVILVDTELEDWTFGNGIAQMIQPIETDPAEPKAETKHRTIHSKAREVFGDIAPAFVRYSEEVLFEDVWRRSQLSLRERSLITIAALVAEGHTEQLPYHLKLAQENGLTQEEIIEAMTHLAFYAGWPRAASAMQVVKNLGS</sequence>
<evidence type="ECO:0000313" key="2">
    <source>
        <dbReference type="EMBL" id="OPA80968.1"/>
    </source>
</evidence>
<dbReference type="Pfam" id="PF02627">
    <property type="entry name" value="CMD"/>
    <property type="match status" value="1"/>
</dbReference>
<dbReference type="GO" id="GO:0051920">
    <property type="term" value="F:peroxiredoxin activity"/>
    <property type="evidence" value="ECO:0007669"/>
    <property type="project" value="InterPro"/>
</dbReference>
<dbReference type="InterPro" id="IPR037479">
    <property type="entry name" value="Tauto_MSAD"/>
</dbReference>
<reference evidence="2 3" key="1">
    <citation type="submission" date="2017-01" db="EMBL/GenBank/DDBJ databases">
        <title>Genome analysis of Paenibacillus selenitrireducens ES3-24.</title>
        <authorList>
            <person name="Xu D."/>
            <person name="Yao R."/>
            <person name="Zheng S."/>
        </authorList>
    </citation>
    <scope>NUCLEOTIDE SEQUENCE [LARGE SCALE GENOMIC DNA]</scope>
    <source>
        <strain evidence="2 3">ES3-24</strain>
    </source>
</reference>
<comment type="caution">
    <text evidence="2">The sequence shown here is derived from an EMBL/GenBank/DDBJ whole genome shotgun (WGS) entry which is preliminary data.</text>
</comment>
<dbReference type="Proteomes" id="UP000190188">
    <property type="component" value="Unassembled WGS sequence"/>
</dbReference>
<name>A0A1T2XMD0_9BACL</name>
<dbReference type="AlphaFoldDB" id="A0A1T2XMD0"/>
<gene>
    <name evidence="2" type="ORF">BVG16_01065</name>
</gene>
<dbReference type="EMBL" id="MSZX01000001">
    <property type="protein sequence ID" value="OPA80968.1"/>
    <property type="molecule type" value="Genomic_DNA"/>
</dbReference>
<feature type="domain" description="Carboxymuconolactone decarboxylase-like" evidence="1">
    <location>
        <begin position="159"/>
        <end position="242"/>
    </location>
</feature>
<dbReference type="InterPro" id="IPR029032">
    <property type="entry name" value="AhpD-like"/>
</dbReference>
<accession>A0A1T2XMD0</accession>
<dbReference type="PANTHER" id="PTHR38460">
    <property type="entry name" value="TAUTOMERASE YOLI-RELATED"/>
    <property type="match status" value="1"/>
</dbReference>
<dbReference type="STRING" id="1324314.BVG16_01065"/>